<accession>A0ABT7HLF0</accession>
<organism evidence="4 5">
    <name type="scientific">Sneathia sanguinegens</name>
    <dbReference type="NCBI Taxonomy" id="40543"/>
    <lineage>
        <taxon>Bacteria</taxon>
        <taxon>Fusobacteriati</taxon>
        <taxon>Fusobacteriota</taxon>
        <taxon>Fusobacteriia</taxon>
        <taxon>Fusobacteriales</taxon>
        <taxon>Leptotrichiaceae</taxon>
        <taxon>Sneathia</taxon>
    </lineage>
</organism>
<sequence>MNKKEFISVYSEKLGETKKRSEELINGFLELIQNNLKKGKNIQFIGFGTFLSKDMPERNGVNPSSGEKIKIKARKVIKFKVGKNLQKTINL</sequence>
<dbReference type="GO" id="GO:0003677">
    <property type="term" value="F:DNA binding"/>
    <property type="evidence" value="ECO:0007669"/>
    <property type="project" value="UniProtKB-KW"/>
</dbReference>
<dbReference type="PANTHER" id="PTHR33175:SF3">
    <property type="entry name" value="DNA-BINDING PROTEIN HU-BETA"/>
    <property type="match status" value="1"/>
</dbReference>
<dbReference type="SMART" id="SM00411">
    <property type="entry name" value="BHL"/>
    <property type="match status" value="1"/>
</dbReference>
<dbReference type="Pfam" id="PF00216">
    <property type="entry name" value="Bac_DNA_binding"/>
    <property type="match status" value="1"/>
</dbReference>
<evidence type="ECO:0000313" key="4">
    <source>
        <dbReference type="EMBL" id="MDK9580902.1"/>
    </source>
</evidence>
<evidence type="ECO:0000313" key="5">
    <source>
        <dbReference type="Proteomes" id="UP001225134"/>
    </source>
</evidence>
<keyword evidence="1" id="KW-0226">DNA condensation</keyword>
<dbReference type="RefSeq" id="WP_066729785.1">
    <property type="nucleotide sequence ID" value="NZ_CAMYCH010000009.1"/>
</dbReference>
<dbReference type="PANTHER" id="PTHR33175">
    <property type="entry name" value="DNA-BINDING PROTEIN HU"/>
    <property type="match status" value="1"/>
</dbReference>
<dbReference type="CDD" id="cd13831">
    <property type="entry name" value="HU"/>
    <property type="match status" value="1"/>
</dbReference>
<proteinExistence type="inferred from homology"/>
<keyword evidence="2 4" id="KW-0238">DNA-binding</keyword>
<evidence type="ECO:0000256" key="3">
    <source>
        <dbReference type="RuleBase" id="RU003939"/>
    </source>
</evidence>
<evidence type="ECO:0000256" key="1">
    <source>
        <dbReference type="ARBA" id="ARBA00023067"/>
    </source>
</evidence>
<comment type="caution">
    <text evidence="4">The sequence shown here is derived from an EMBL/GenBank/DDBJ whole genome shotgun (WGS) entry which is preliminary data.</text>
</comment>
<comment type="similarity">
    <text evidence="3">Belongs to the bacterial histone-like protein family.</text>
</comment>
<gene>
    <name evidence="4" type="ORF">QQA45_05160</name>
</gene>
<dbReference type="EMBL" id="JASSPP010000008">
    <property type="protein sequence ID" value="MDK9580902.1"/>
    <property type="molecule type" value="Genomic_DNA"/>
</dbReference>
<keyword evidence="5" id="KW-1185">Reference proteome</keyword>
<dbReference type="InterPro" id="IPR000119">
    <property type="entry name" value="Hist_DNA-bd"/>
</dbReference>
<dbReference type="Proteomes" id="UP001225134">
    <property type="component" value="Unassembled WGS sequence"/>
</dbReference>
<evidence type="ECO:0000256" key="2">
    <source>
        <dbReference type="ARBA" id="ARBA00023125"/>
    </source>
</evidence>
<dbReference type="InterPro" id="IPR010992">
    <property type="entry name" value="IHF-like_DNA-bd_dom_sf"/>
</dbReference>
<reference evidence="4 5" key="1">
    <citation type="submission" date="2023-06" db="EMBL/GenBank/DDBJ databases">
        <title>Antibody response to the Sneathia vaginalis cytopathogenic toxin A during pregnancy.</title>
        <authorList>
            <person name="Mccoy Z.T."/>
            <person name="Serrano M.G."/>
            <person name="Spaine K."/>
            <person name="Edwards D.J."/>
            <person name="Buck G.A."/>
            <person name="Jefferson K."/>
        </authorList>
    </citation>
    <scope>NUCLEOTIDE SEQUENCE [LARGE SCALE GENOMIC DNA]</scope>
    <source>
        <strain evidence="4 5">CCUG 42621</strain>
    </source>
</reference>
<dbReference type="Gene3D" id="4.10.520.10">
    <property type="entry name" value="IHF-like DNA-binding proteins"/>
    <property type="match status" value="1"/>
</dbReference>
<dbReference type="PRINTS" id="PR01727">
    <property type="entry name" value="DNABINDINGHU"/>
</dbReference>
<name>A0ABT7HLF0_9FUSO</name>
<protein>
    <submittedName>
        <fullName evidence="4">HU family DNA-binding protein</fullName>
    </submittedName>
</protein>
<dbReference type="SUPFAM" id="SSF47729">
    <property type="entry name" value="IHF-like DNA-binding proteins"/>
    <property type="match status" value="1"/>
</dbReference>